<dbReference type="AlphaFoldDB" id="A0AAE0VL97"/>
<feature type="chain" id="PRO_5042286882" evidence="1">
    <location>
        <begin position="22"/>
        <end position="236"/>
    </location>
</feature>
<comment type="caution">
    <text evidence="2">The sequence shown here is derived from an EMBL/GenBank/DDBJ whole genome shotgun (WGS) entry which is preliminary data.</text>
</comment>
<evidence type="ECO:0000256" key="1">
    <source>
        <dbReference type="SAM" id="SignalP"/>
    </source>
</evidence>
<accession>A0AAE0VL97</accession>
<evidence type="ECO:0000313" key="3">
    <source>
        <dbReference type="Proteomes" id="UP001195483"/>
    </source>
</evidence>
<dbReference type="EMBL" id="JAEAOA010001642">
    <property type="protein sequence ID" value="KAK3581791.1"/>
    <property type="molecule type" value="Genomic_DNA"/>
</dbReference>
<reference evidence="2" key="3">
    <citation type="submission" date="2023-05" db="EMBL/GenBank/DDBJ databases">
        <authorList>
            <person name="Smith C.H."/>
        </authorList>
    </citation>
    <scope>NUCLEOTIDE SEQUENCE</scope>
    <source>
        <strain evidence="2">CHS0354</strain>
        <tissue evidence="2">Mantle</tissue>
    </source>
</reference>
<organism evidence="2 3">
    <name type="scientific">Potamilus streckersoni</name>
    <dbReference type="NCBI Taxonomy" id="2493646"/>
    <lineage>
        <taxon>Eukaryota</taxon>
        <taxon>Metazoa</taxon>
        <taxon>Spiralia</taxon>
        <taxon>Lophotrochozoa</taxon>
        <taxon>Mollusca</taxon>
        <taxon>Bivalvia</taxon>
        <taxon>Autobranchia</taxon>
        <taxon>Heteroconchia</taxon>
        <taxon>Palaeoheterodonta</taxon>
        <taxon>Unionida</taxon>
        <taxon>Unionoidea</taxon>
        <taxon>Unionidae</taxon>
        <taxon>Ambleminae</taxon>
        <taxon>Lampsilini</taxon>
        <taxon>Potamilus</taxon>
    </lineage>
</organism>
<reference evidence="2" key="1">
    <citation type="journal article" date="2021" name="Genome Biol. Evol.">
        <title>A High-Quality Reference Genome for a Parasitic Bivalve with Doubly Uniparental Inheritance (Bivalvia: Unionida).</title>
        <authorList>
            <person name="Smith C.H."/>
        </authorList>
    </citation>
    <scope>NUCLEOTIDE SEQUENCE</scope>
    <source>
        <strain evidence="2">CHS0354</strain>
    </source>
</reference>
<reference evidence="2" key="2">
    <citation type="journal article" date="2021" name="Genome Biol. Evol.">
        <title>Developing a high-quality reference genome for a parasitic bivalve with doubly uniparental inheritance (Bivalvia: Unionida).</title>
        <authorList>
            <person name="Smith C.H."/>
        </authorList>
    </citation>
    <scope>NUCLEOTIDE SEQUENCE</scope>
    <source>
        <strain evidence="2">CHS0354</strain>
        <tissue evidence="2">Mantle</tissue>
    </source>
</reference>
<keyword evidence="1" id="KW-0732">Signal</keyword>
<keyword evidence="3" id="KW-1185">Reference proteome</keyword>
<proteinExistence type="predicted"/>
<name>A0AAE0VL97_9BIVA</name>
<protein>
    <submittedName>
        <fullName evidence="2">Uncharacterized protein</fullName>
    </submittedName>
</protein>
<dbReference type="Proteomes" id="UP001195483">
    <property type="component" value="Unassembled WGS sequence"/>
</dbReference>
<evidence type="ECO:0000313" key="2">
    <source>
        <dbReference type="EMBL" id="KAK3581791.1"/>
    </source>
</evidence>
<feature type="signal peptide" evidence="1">
    <location>
        <begin position="1"/>
        <end position="21"/>
    </location>
</feature>
<gene>
    <name evidence="2" type="ORF">CHS0354_027259</name>
</gene>
<sequence length="236" mass="27510">MLLRRLVKLFLGVIYLQLIQARIIPTSTFDIKITYNICRNHGGTVSLNVNVPSRARDTSGFLKNELMISLHELQETVKGEKNDYTNRHRLEADTLHHCMNETDSKHRRDVLHRITLDKFVDASFVRENSNDVEDRTLKIFRELSFLAMLMKVFDNKHFECCSVTLPRQLYRKVQSAISYTKMLRNPFHHGGSCHQRLTLTLEDCTDVKDAGYILLHHMEKKLLTLIEMLPIMQDAV</sequence>